<dbReference type="AlphaFoldDB" id="A0A1L3ZHW7"/>
<dbReference type="Proteomes" id="UP000183050">
    <property type="component" value="Plasmid unnamed1"/>
</dbReference>
<organism evidence="2 3">
    <name type="scientific">Rhizobium leguminosarum</name>
    <dbReference type="NCBI Taxonomy" id="384"/>
    <lineage>
        <taxon>Bacteria</taxon>
        <taxon>Pseudomonadati</taxon>
        <taxon>Pseudomonadota</taxon>
        <taxon>Alphaproteobacteria</taxon>
        <taxon>Hyphomicrobiales</taxon>
        <taxon>Rhizobiaceae</taxon>
        <taxon>Rhizobium/Agrobacterium group</taxon>
        <taxon>Rhizobium</taxon>
    </lineage>
</organism>
<accession>A0A1L3ZHW7</accession>
<name>A0A1L3ZHW7_RHILE</name>
<reference evidence="2 3" key="1">
    <citation type="submission" date="2016-11" db="EMBL/GenBank/DDBJ databases">
        <title>Rhizobium leguminosarum bv. viciae strain Vaf12 isolated from Vavilovia formosa root nodules from Russia, Dagestan.</title>
        <authorList>
            <person name="Kimeklis A."/>
        </authorList>
    </citation>
    <scope>NUCLEOTIDE SEQUENCE [LARGE SCALE GENOMIC DNA]</scope>
    <source>
        <strain evidence="2 3">Vaf-108</strain>
        <plasmid evidence="3">Plasmid unnamed1</plasmid>
    </source>
</reference>
<feature type="compositionally biased region" description="Basic and acidic residues" evidence="1">
    <location>
        <begin position="57"/>
        <end position="77"/>
    </location>
</feature>
<proteinExistence type="predicted"/>
<evidence type="ECO:0000313" key="2">
    <source>
        <dbReference type="EMBL" id="API55217.1"/>
    </source>
</evidence>
<sequence>MSRERTPAGNILALARSREDQARDVEEDATSYMPTSLDLDKLMPEDPPQAQELSVDGETRSEPRRPPAKSKTREEQAVKAQADVDVGSVKRKRISLYLDDDVLTKIFRVSLERHEQLSSATHRLIVEALKARGL</sequence>
<protein>
    <submittedName>
        <fullName evidence="2">Uncharacterized protein</fullName>
    </submittedName>
</protein>
<evidence type="ECO:0000313" key="3">
    <source>
        <dbReference type="Proteomes" id="UP000183050"/>
    </source>
</evidence>
<gene>
    <name evidence="2" type="ORF">BMW22_26945</name>
</gene>
<geneLocation type="plasmid" evidence="2">
    <name>unnamed1</name>
</geneLocation>
<keyword evidence="2" id="KW-0614">Plasmid</keyword>
<dbReference type="RefSeq" id="WP_072640994.1">
    <property type="nucleotide sequence ID" value="NZ_CP018229.1"/>
</dbReference>
<feature type="region of interest" description="Disordered" evidence="1">
    <location>
        <begin position="1"/>
        <end position="82"/>
    </location>
</feature>
<dbReference type="EMBL" id="CP018229">
    <property type="protein sequence ID" value="API55217.1"/>
    <property type="molecule type" value="Genomic_DNA"/>
</dbReference>
<evidence type="ECO:0000256" key="1">
    <source>
        <dbReference type="SAM" id="MobiDB-lite"/>
    </source>
</evidence>